<dbReference type="PROSITE" id="PS51296">
    <property type="entry name" value="RIESKE"/>
    <property type="match status" value="1"/>
</dbReference>
<dbReference type="Pfam" id="PF00355">
    <property type="entry name" value="Rieske"/>
    <property type="match status" value="1"/>
</dbReference>
<evidence type="ECO:0000256" key="3">
    <source>
        <dbReference type="ARBA" id="ARBA00022630"/>
    </source>
</evidence>
<keyword evidence="5" id="KW-0479">Metal-binding</keyword>
<dbReference type="InterPro" id="IPR023753">
    <property type="entry name" value="FAD/NAD-binding_dom"/>
</dbReference>
<evidence type="ECO:0000259" key="10">
    <source>
        <dbReference type="PROSITE" id="PS51296"/>
    </source>
</evidence>
<evidence type="ECO:0000256" key="5">
    <source>
        <dbReference type="ARBA" id="ARBA00022723"/>
    </source>
</evidence>
<evidence type="ECO:0000256" key="7">
    <source>
        <dbReference type="ARBA" id="ARBA00023002"/>
    </source>
</evidence>
<dbReference type="SUPFAM" id="SSF50022">
    <property type="entry name" value="ISP domain"/>
    <property type="match status" value="1"/>
</dbReference>
<dbReference type="PRINTS" id="PR00368">
    <property type="entry name" value="FADPNR"/>
</dbReference>
<dbReference type="Gene3D" id="3.50.50.60">
    <property type="entry name" value="FAD/NAD(P)-binding domain"/>
    <property type="match status" value="2"/>
</dbReference>
<keyword evidence="3" id="KW-0285">Flavoprotein</keyword>
<sequence length="541" mass="58348">MAQEFKLKDITTLSNLKNCDKQEAEVEGIEGGKVVIVKVQDQVHALNANCTHYGAPLAKGVVSPEGRIVCPWHGACFNVKTGDVEDSPAPDHLHKFDIFEKDGAVYIKGSQDNIKAGRRQPKFHVKSSGQEKVVVIGGGSGTFGAVQKLREHGFKGSITVISNEGLPIDRTKLSKALITDPSKVWLRNEQWYKDADIDFVSDTASSVDFKNKSVSTKSGSSYKYTKLILASGGTPKKLPLPGMDLDNIFLLRHINNAQDIMNAVGDKGKKVVVIGSSFIGMEVANALAKENDVTVIGMEEAPMDRIMGSKVGKLFQGLLEKNGAKFQLNASVDSAVPKSNGSNAVGGIKLKNGTTLEADLVILGVGVAPGTEYVKDNNDVQLEKDGSFSVDENFAVKGVKDVYAIGDIATYPYHGPGGNGKPVRIEHWNVAQNMGRSVGQRIAKPDQEQHPFIPIFWSALGSQLRYCGHTPDGYDDVITDGELNPDQPSFVAYYTKGDEVVAVASMMKDPAMSKAAELMRVGKMLSKQDLQGGKDLLQANL</sequence>
<dbReference type="InterPro" id="IPR017941">
    <property type="entry name" value="Rieske_2Fe-2S"/>
</dbReference>
<feature type="domain" description="Rieske" evidence="10">
    <location>
        <begin position="8"/>
        <end position="107"/>
    </location>
</feature>
<keyword evidence="12" id="KW-1185">Reference proteome</keyword>
<dbReference type="InterPro" id="IPR016156">
    <property type="entry name" value="FAD/NAD-linked_Rdtase_dimer_sf"/>
</dbReference>
<keyword evidence="9" id="KW-0411">Iron-sulfur</keyword>
<dbReference type="SUPFAM" id="SSF51905">
    <property type="entry name" value="FAD/NAD(P)-binding domain"/>
    <property type="match status" value="1"/>
</dbReference>
<dbReference type="InterPro" id="IPR036922">
    <property type="entry name" value="Rieske_2Fe-2S_sf"/>
</dbReference>
<dbReference type="Gene3D" id="2.102.10.10">
    <property type="entry name" value="Rieske [2Fe-2S] iron-sulphur domain"/>
    <property type="match status" value="1"/>
</dbReference>
<keyword evidence="4" id="KW-0001">2Fe-2S</keyword>
<dbReference type="InterPro" id="IPR036188">
    <property type="entry name" value="FAD/NAD-bd_sf"/>
</dbReference>
<dbReference type="PANTHER" id="PTHR43557">
    <property type="entry name" value="APOPTOSIS-INDUCING FACTOR 1"/>
    <property type="match status" value="1"/>
</dbReference>
<comment type="similarity">
    <text evidence="2">Belongs to the FAD-dependent oxidoreductase family.</text>
</comment>
<evidence type="ECO:0000256" key="1">
    <source>
        <dbReference type="ARBA" id="ARBA00001974"/>
    </source>
</evidence>
<evidence type="ECO:0000256" key="8">
    <source>
        <dbReference type="ARBA" id="ARBA00023004"/>
    </source>
</evidence>
<evidence type="ECO:0000256" key="9">
    <source>
        <dbReference type="ARBA" id="ARBA00023014"/>
    </source>
</evidence>
<evidence type="ECO:0000313" key="12">
    <source>
        <dbReference type="Proteomes" id="UP001345013"/>
    </source>
</evidence>
<evidence type="ECO:0000256" key="6">
    <source>
        <dbReference type="ARBA" id="ARBA00022827"/>
    </source>
</evidence>
<evidence type="ECO:0000313" key="11">
    <source>
        <dbReference type="EMBL" id="KAK5079802.1"/>
    </source>
</evidence>
<keyword evidence="6" id="KW-0274">FAD</keyword>
<keyword evidence="8" id="KW-0408">Iron</keyword>
<gene>
    <name evidence="11" type="primary">aif1</name>
    <name evidence="11" type="ORF">LTR24_008935</name>
</gene>
<organism evidence="11 12">
    <name type="scientific">Lithohypha guttulata</name>
    <dbReference type="NCBI Taxonomy" id="1690604"/>
    <lineage>
        <taxon>Eukaryota</taxon>
        <taxon>Fungi</taxon>
        <taxon>Dikarya</taxon>
        <taxon>Ascomycota</taxon>
        <taxon>Pezizomycotina</taxon>
        <taxon>Eurotiomycetes</taxon>
        <taxon>Chaetothyriomycetidae</taxon>
        <taxon>Chaetothyriales</taxon>
        <taxon>Trichomeriaceae</taxon>
        <taxon>Lithohypha</taxon>
    </lineage>
</organism>
<dbReference type="CDD" id="cd03478">
    <property type="entry name" value="Rieske_AIFL_N"/>
    <property type="match status" value="1"/>
</dbReference>
<dbReference type="Pfam" id="PF07992">
    <property type="entry name" value="Pyr_redox_2"/>
    <property type="match status" value="1"/>
</dbReference>
<dbReference type="PRINTS" id="PR00411">
    <property type="entry name" value="PNDRDTASEI"/>
</dbReference>
<accession>A0ABR0JYX8</accession>
<proteinExistence type="inferred from homology"/>
<comment type="caution">
    <text evidence="11">The sequence shown here is derived from an EMBL/GenBank/DDBJ whole genome shotgun (WGS) entry which is preliminary data.</text>
</comment>
<dbReference type="SUPFAM" id="SSF55424">
    <property type="entry name" value="FAD/NAD-linked reductases, dimerisation (C-terminal) domain"/>
    <property type="match status" value="1"/>
</dbReference>
<comment type="cofactor">
    <cofactor evidence="1">
        <name>FAD</name>
        <dbReference type="ChEBI" id="CHEBI:57692"/>
    </cofactor>
</comment>
<dbReference type="EMBL" id="JAVRRG010000171">
    <property type="protein sequence ID" value="KAK5079802.1"/>
    <property type="molecule type" value="Genomic_DNA"/>
</dbReference>
<keyword evidence="7" id="KW-0560">Oxidoreductase</keyword>
<evidence type="ECO:0000256" key="4">
    <source>
        <dbReference type="ARBA" id="ARBA00022714"/>
    </source>
</evidence>
<protein>
    <submittedName>
        <fullName evidence="11">Apoptosis-inducing factor 1</fullName>
    </submittedName>
</protein>
<name>A0ABR0JYX8_9EURO</name>
<dbReference type="Gene3D" id="3.30.390.30">
    <property type="match status" value="1"/>
</dbReference>
<dbReference type="Proteomes" id="UP001345013">
    <property type="component" value="Unassembled WGS sequence"/>
</dbReference>
<reference evidence="11 12" key="1">
    <citation type="submission" date="2023-08" db="EMBL/GenBank/DDBJ databases">
        <title>Black Yeasts Isolated from many extreme environments.</title>
        <authorList>
            <person name="Coleine C."/>
            <person name="Stajich J.E."/>
            <person name="Selbmann L."/>
        </authorList>
    </citation>
    <scope>NUCLEOTIDE SEQUENCE [LARGE SCALE GENOMIC DNA]</scope>
    <source>
        <strain evidence="11 12">CCFEE 5885</strain>
    </source>
</reference>
<dbReference type="PANTHER" id="PTHR43557:SF2">
    <property type="entry name" value="RIESKE DOMAIN-CONTAINING PROTEIN-RELATED"/>
    <property type="match status" value="1"/>
</dbReference>
<evidence type="ECO:0000256" key="2">
    <source>
        <dbReference type="ARBA" id="ARBA00006442"/>
    </source>
</evidence>
<dbReference type="InterPro" id="IPR050446">
    <property type="entry name" value="FAD-oxidoreductase/Apoptosis"/>
</dbReference>